<dbReference type="Pfam" id="PF25917">
    <property type="entry name" value="BSH_RND"/>
    <property type="match status" value="1"/>
</dbReference>
<dbReference type="Pfam" id="PF25967">
    <property type="entry name" value="RND-MFP_C"/>
    <property type="match status" value="1"/>
</dbReference>
<feature type="signal peptide" evidence="4">
    <location>
        <begin position="1"/>
        <end position="25"/>
    </location>
</feature>
<dbReference type="InterPro" id="IPR006143">
    <property type="entry name" value="RND_pump_MFP"/>
</dbReference>
<dbReference type="InterPro" id="IPR058627">
    <property type="entry name" value="MdtA-like_C"/>
</dbReference>
<dbReference type="PATRIC" id="fig|1278073.3.peg.5595"/>
<dbReference type="SUPFAM" id="SSF111369">
    <property type="entry name" value="HlyD-like secretion proteins"/>
    <property type="match status" value="1"/>
</dbReference>
<name>L7UK13_MYXSD</name>
<dbReference type="Proteomes" id="UP000011131">
    <property type="component" value="Chromosome"/>
</dbReference>
<evidence type="ECO:0000256" key="4">
    <source>
        <dbReference type="SAM" id="SignalP"/>
    </source>
</evidence>
<keyword evidence="3" id="KW-0813">Transport</keyword>
<dbReference type="Gene3D" id="2.40.50.100">
    <property type="match status" value="1"/>
</dbReference>
<dbReference type="Gene3D" id="2.40.30.170">
    <property type="match status" value="1"/>
</dbReference>
<dbReference type="eggNOG" id="COG0845">
    <property type="taxonomic scope" value="Bacteria"/>
</dbReference>
<proteinExistence type="inferred from homology"/>
<dbReference type="PANTHER" id="PTHR30469">
    <property type="entry name" value="MULTIDRUG RESISTANCE PROTEIN MDTA"/>
    <property type="match status" value="1"/>
</dbReference>
<accession>L7UK13</accession>
<dbReference type="EMBL" id="CP004025">
    <property type="protein sequence ID" value="AGC46794.1"/>
    <property type="molecule type" value="Genomic_DNA"/>
</dbReference>
<feature type="chain" id="PRO_5003984440" evidence="4">
    <location>
        <begin position="26"/>
        <end position="380"/>
    </location>
</feature>
<feature type="domain" description="Multidrug resistance protein MdtA-like barrel-sandwich hybrid" evidence="6">
    <location>
        <begin position="69"/>
        <end position="204"/>
    </location>
</feature>
<dbReference type="AlphaFoldDB" id="L7UK13"/>
<evidence type="ECO:0000313" key="9">
    <source>
        <dbReference type="Proteomes" id="UP000011131"/>
    </source>
</evidence>
<keyword evidence="4" id="KW-0732">Signal</keyword>
<dbReference type="HOGENOM" id="CLU_018816_1_2_7"/>
<protein>
    <submittedName>
        <fullName evidence="8">HAE1 family efflux transporter MFP subunit</fullName>
    </submittedName>
</protein>
<evidence type="ECO:0000256" key="1">
    <source>
        <dbReference type="ARBA" id="ARBA00004196"/>
    </source>
</evidence>
<feature type="domain" description="Multidrug resistance protein MdtA-like alpha-helical hairpin" evidence="5">
    <location>
        <begin position="108"/>
        <end position="176"/>
    </location>
</feature>
<dbReference type="GO" id="GO:1990281">
    <property type="term" value="C:efflux pump complex"/>
    <property type="evidence" value="ECO:0007669"/>
    <property type="project" value="TreeGrafter"/>
</dbReference>
<dbReference type="Gene3D" id="2.40.420.20">
    <property type="match status" value="1"/>
</dbReference>
<dbReference type="STRING" id="1278073.MYSTI_05517"/>
<evidence type="ECO:0000313" key="8">
    <source>
        <dbReference type="EMBL" id="AGC46794.1"/>
    </source>
</evidence>
<sequence>MRLVKRVRPLMALKMTLWSTALLVAAGCGGKPPPPAAPPPREVQVLTLAPSEVRDTSEYLGSLLSRQNITVLPQVAGYVRRIHVKPGQKVEAGATLLEVDSRTETAALDSAQAQQSSAEVNKELARRTFARTEALYKEGLASAQEMEQGRAQLEASEAAARSAAAQVAQRQVQLQFHAVRAPFAGTVGDVLVRLGDFVGATTPLTSIAQADVLEVSVSLPSERARSLKPDTVLEVLDSKGQVLLTSPLFFVAPQADPRTQLVEVKAAFQNTVGLRPSELVRARIVYSKRDALQLPALAVVRLSGQPFAMVVQEKEGKTVVERRPITLGSLGEMAYVIESGLKQGDRVAVSSLQALRDGMAVKVKSSDAAPGAGAATAGSR</sequence>
<dbReference type="Gene3D" id="1.10.287.470">
    <property type="entry name" value="Helix hairpin bin"/>
    <property type="match status" value="1"/>
</dbReference>
<dbReference type="KEGG" id="msd:MYSTI_05517"/>
<reference evidence="8 9" key="1">
    <citation type="journal article" date="2013" name="Genome Announc.">
        <title>Complete genome sequence of Myxococcus stipitatus strain DSM 14675, a fruiting myxobacterium.</title>
        <authorList>
            <person name="Huntley S."/>
            <person name="Kneip S."/>
            <person name="Treuner-Lange A."/>
            <person name="Sogaard-Andersen L."/>
        </authorList>
    </citation>
    <scope>NUCLEOTIDE SEQUENCE [LARGE SCALE GENOMIC DNA]</scope>
    <source>
        <strain evidence="9">DSM 14675 / JCM 12634 / Mx s8</strain>
    </source>
</reference>
<dbReference type="NCBIfam" id="TIGR01730">
    <property type="entry name" value="RND_mfp"/>
    <property type="match status" value="1"/>
</dbReference>
<dbReference type="InterPro" id="IPR058624">
    <property type="entry name" value="MdtA-like_HH"/>
</dbReference>
<feature type="domain" description="Multidrug resistance protein MdtA-like C-terminal permuted SH3" evidence="7">
    <location>
        <begin position="294"/>
        <end position="353"/>
    </location>
</feature>
<comment type="subcellular location">
    <subcellularLocation>
        <location evidence="1">Cell envelope</location>
    </subcellularLocation>
</comment>
<comment type="similarity">
    <text evidence="2">Belongs to the membrane fusion protein (MFP) (TC 8.A.1) family.</text>
</comment>
<dbReference type="GO" id="GO:0015562">
    <property type="term" value="F:efflux transmembrane transporter activity"/>
    <property type="evidence" value="ECO:0007669"/>
    <property type="project" value="TreeGrafter"/>
</dbReference>
<evidence type="ECO:0000256" key="2">
    <source>
        <dbReference type="ARBA" id="ARBA00009477"/>
    </source>
</evidence>
<organism evidence="8 9">
    <name type="scientific">Myxococcus stipitatus (strain DSM 14675 / JCM 12634 / Mx s8)</name>
    <dbReference type="NCBI Taxonomy" id="1278073"/>
    <lineage>
        <taxon>Bacteria</taxon>
        <taxon>Pseudomonadati</taxon>
        <taxon>Myxococcota</taxon>
        <taxon>Myxococcia</taxon>
        <taxon>Myxococcales</taxon>
        <taxon>Cystobacterineae</taxon>
        <taxon>Myxococcaceae</taxon>
        <taxon>Myxococcus</taxon>
    </lineage>
</organism>
<keyword evidence="9" id="KW-1185">Reference proteome</keyword>
<evidence type="ECO:0000259" key="5">
    <source>
        <dbReference type="Pfam" id="PF25876"/>
    </source>
</evidence>
<evidence type="ECO:0000259" key="6">
    <source>
        <dbReference type="Pfam" id="PF25917"/>
    </source>
</evidence>
<evidence type="ECO:0000256" key="3">
    <source>
        <dbReference type="ARBA" id="ARBA00022448"/>
    </source>
</evidence>
<dbReference type="InterPro" id="IPR058625">
    <property type="entry name" value="MdtA-like_BSH"/>
</dbReference>
<dbReference type="PROSITE" id="PS51257">
    <property type="entry name" value="PROKAR_LIPOPROTEIN"/>
    <property type="match status" value="1"/>
</dbReference>
<evidence type="ECO:0000259" key="7">
    <source>
        <dbReference type="Pfam" id="PF25967"/>
    </source>
</evidence>
<dbReference type="PANTHER" id="PTHR30469:SF39">
    <property type="entry name" value="SLL0180 PROTEIN"/>
    <property type="match status" value="1"/>
</dbReference>
<gene>
    <name evidence="8" type="ordered locus">MYSTI_05517</name>
</gene>
<dbReference type="Pfam" id="PF25876">
    <property type="entry name" value="HH_MFP_RND"/>
    <property type="match status" value="1"/>
</dbReference>